<reference evidence="2" key="1">
    <citation type="submission" date="2022-11" db="UniProtKB">
        <authorList>
            <consortium name="WormBaseParasite"/>
        </authorList>
    </citation>
    <scope>IDENTIFICATION</scope>
</reference>
<dbReference type="InterPro" id="IPR009003">
    <property type="entry name" value="Peptidase_S1_PA"/>
</dbReference>
<dbReference type="Proteomes" id="UP000887574">
    <property type="component" value="Unplaced"/>
</dbReference>
<dbReference type="SUPFAM" id="SSF50494">
    <property type="entry name" value="Trypsin-like serine proteases"/>
    <property type="match status" value="1"/>
</dbReference>
<keyword evidence="1" id="KW-1185">Reference proteome</keyword>
<accession>A0A915ER63</accession>
<dbReference type="WBParaSite" id="jg8476">
    <property type="protein sequence ID" value="jg8476"/>
    <property type="gene ID" value="jg8476"/>
</dbReference>
<proteinExistence type="predicted"/>
<evidence type="ECO:0000313" key="2">
    <source>
        <dbReference type="WBParaSite" id="jg8476"/>
    </source>
</evidence>
<organism evidence="1 2">
    <name type="scientific">Ditylenchus dipsaci</name>
    <dbReference type="NCBI Taxonomy" id="166011"/>
    <lineage>
        <taxon>Eukaryota</taxon>
        <taxon>Metazoa</taxon>
        <taxon>Ecdysozoa</taxon>
        <taxon>Nematoda</taxon>
        <taxon>Chromadorea</taxon>
        <taxon>Rhabditida</taxon>
        <taxon>Tylenchina</taxon>
        <taxon>Tylenchomorpha</taxon>
        <taxon>Sphaerularioidea</taxon>
        <taxon>Anguinidae</taxon>
        <taxon>Anguininae</taxon>
        <taxon>Ditylenchus</taxon>
    </lineage>
</organism>
<protein>
    <submittedName>
        <fullName evidence="2">Peptidase S1 domain-containing protein</fullName>
    </submittedName>
</protein>
<evidence type="ECO:0000313" key="1">
    <source>
        <dbReference type="Proteomes" id="UP000887574"/>
    </source>
</evidence>
<sequence length="214" mass="23428">MGDVLPLKLQRYIYFIEGPNEEKRGVTVLDSHYCATYSHGSHVQYKEGDFIMVTNYATNTAYPTTVMKVEDPKGSDYIILKISSAKDRFPVCNSDYNMSLPVKGSAYVMPAFSAKHNGNGLRLTVGSIQTERVDSRMHFLGSSGSNPGDSGCPVVARPHSADDKYLVFGMNVGSSSKGAQNPVQAHIVAAFHLWNAIETLEAAKHVGESEDFEE</sequence>
<name>A0A915ER63_9BILA</name>
<dbReference type="AlphaFoldDB" id="A0A915ER63"/>